<gene>
    <name evidence="3" type="ORF">GCM10017783_17390</name>
</gene>
<keyword evidence="2" id="KW-0472">Membrane</keyword>
<feature type="transmembrane region" description="Helical" evidence="2">
    <location>
        <begin position="105"/>
        <end position="123"/>
    </location>
</feature>
<feature type="transmembrane region" description="Helical" evidence="2">
    <location>
        <begin position="241"/>
        <end position="262"/>
    </location>
</feature>
<name>A0ABQ3KD28_9DEIO</name>
<evidence type="ECO:0000256" key="2">
    <source>
        <dbReference type="SAM" id="Phobius"/>
    </source>
</evidence>
<feature type="transmembrane region" description="Helical" evidence="2">
    <location>
        <begin position="373"/>
        <end position="393"/>
    </location>
</feature>
<evidence type="ECO:0000313" key="4">
    <source>
        <dbReference type="Proteomes" id="UP000632154"/>
    </source>
</evidence>
<dbReference type="RefSeq" id="WP_189643302.1">
    <property type="nucleotide sequence ID" value="NZ_BNAL01000021.1"/>
</dbReference>
<accession>A0ABQ3KD28</accession>
<comment type="caution">
    <text evidence="3">The sequence shown here is derived from an EMBL/GenBank/DDBJ whole genome shotgun (WGS) entry which is preliminary data.</text>
</comment>
<feature type="transmembrane region" description="Helical" evidence="2">
    <location>
        <begin position="191"/>
        <end position="207"/>
    </location>
</feature>
<feature type="transmembrane region" description="Helical" evidence="2">
    <location>
        <begin position="400"/>
        <end position="418"/>
    </location>
</feature>
<evidence type="ECO:0008006" key="5">
    <source>
        <dbReference type="Google" id="ProtNLM"/>
    </source>
</evidence>
<keyword evidence="4" id="KW-1185">Reference proteome</keyword>
<evidence type="ECO:0000313" key="3">
    <source>
        <dbReference type="EMBL" id="GHG05349.1"/>
    </source>
</evidence>
<feature type="region of interest" description="Disordered" evidence="1">
    <location>
        <begin position="1"/>
        <end position="21"/>
    </location>
</feature>
<reference evidence="4" key="1">
    <citation type="journal article" date="2019" name="Int. J. Syst. Evol. Microbiol.">
        <title>The Global Catalogue of Microorganisms (GCM) 10K type strain sequencing project: providing services to taxonomists for standard genome sequencing and annotation.</title>
        <authorList>
            <consortium name="The Broad Institute Genomics Platform"/>
            <consortium name="The Broad Institute Genome Sequencing Center for Infectious Disease"/>
            <person name="Wu L."/>
            <person name="Ma J."/>
        </authorList>
    </citation>
    <scope>NUCLEOTIDE SEQUENCE [LARGE SCALE GENOMIC DNA]</scope>
    <source>
        <strain evidence="4">CGMCC 1.18439</strain>
    </source>
</reference>
<organism evidence="3 4">
    <name type="scientific">Deinococcus piscis</name>
    <dbReference type="NCBI Taxonomy" id="394230"/>
    <lineage>
        <taxon>Bacteria</taxon>
        <taxon>Thermotogati</taxon>
        <taxon>Deinococcota</taxon>
        <taxon>Deinococci</taxon>
        <taxon>Deinococcales</taxon>
        <taxon>Deinococcaceae</taxon>
        <taxon>Deinococcus</taxon>
    </lineage>
</organism>
<keyword evidence="2" id="KW-1133">Transmembrane helix</keyword>
<feature type="transmembrane region" description="Helical" evidence="2">
    <location>
        <begin position="160"/>
        <end position="179"/>
    </location>
</feature>
<dbReference type="Proteomes" id="UP000632154">
    <property type="component" value="Unassembled WGS sequence"/>
</dbReference>
<evidence type="ECO:0000256" key="1">
    <source>
        <dbReference type="SAM" id="MobiDB-lite"/>
    </source>
</evidence>
<sequence length="454" mass="50771">MTQLRRTSFAPLPGSATQATGRGQADVQSNLGKLFLPYLVFVLFNLCTYLLFLYGPFNWPVHNTGLMSGLLGTFLVFYTAGYVFGVQRKAGRSAQEVSQWVVRHLRILLPLGALIFATSIYVYTGEFFWNTARIFGDQQKNYYDTLHFGETSSRLLNAPFGLLKIAAQPLITLALIYATMNFKRLKTAEKGALLAVYLFWVLFSVFRGTDKEIFDIAVIFLTAMAVNYYRSLTGRVSLMQLARSLLFIGVAVVTLVGFLSLFSQRKLTRMGGNTAVCLVEAGVCARGTDTPLGYMYGMTSSYMSHGYYGMSLALQEDFNTTFPFGNAPALKPLSDVVMGEDYLDRSYLNKIDRRGWDNGTRWSTAYTSWASDISFWLVPFVMFLVGWVTALSWKDAVLRGSLLATAVFSFMTTMSLFLSANNQVGIALDSLAAFLLITCAWLLTRTYKLRVRRA</sequence>
<proteinExistence type="predicted"/>
<feature type="transmembrane region" description="Helical" evidence="2">
    <location>
        <begin position="66"/>
        <end position="84"/>
    </location>
</feature>
<keyword evidence="2" id="KW-0812">Transmembrane</keyword>
<feature type="transmembrane region" description="Helical" evidence="2">
    <location>
        <begin position="424"/>
        <end position="443"/>
    </location>
</feature>
<dbReference type="EMBL" id="BNAL01000021">
    <property type="protein sequence ID" value="GHG05349.1"/>
    <property type="molecule type" value="Genomic_DNA"/>
</dbReference>
<feature type="transmembrane region" description="Helical" evidence="2">
    <location>
        <begin position="34"/>
        <end position="54"/>
    </location>
</feature>
<feature type="transmembrane region" description="Helical" evidence="2">
    <location>
        <begin position="213"/>
        <end position="229"/>
    </location>
</feature>
<protein>
    <recommendedName>
        <fullName evidence="5">Oligosaccharide repeat unit polymerase</fullName>
    </recommendedName>
</protein>